<feature type="compositionally biased region" description="Basic residues" evidence="8">
    <location>
        <begin position="23"/>
        <end position="42"/>
    </location>
</feature>
<protein>
    <submittedName>
        <fullName evidence="10">Putative histone h1</fullName>
    </submittedName>
</protein>
<proteinExistence type="inferred from homology"/>
<dbReference type="EMBL" id="GFDF01002988">
    <property type="protein sequence ID" value="JAV11096.1"/>
    <property type="molecule type" value="Transcribed_RNA"/>
</dbReference>
<name>A0A1L8DXE9_9DIPT</name>
<dbReference type="InterPro" id="IPR005818">
    <property type="entry name" value="Histone_H1/H5_H15"/>
</dbReference>
<dbReference type="GO" id="GO:0030527">
    <property type="term" value="F:structural constituent of chromatin"/>
    <property type="evidence" value="ECO:0007669"/>
    <property type="project" value="InterPro"/>
</dbReference>
<dbReference type="PRINTS" id="PR00624">
    <property type="entry name" value="HISTONEH5"/>
</dbReference>
<feature type="compositionally biased region" description="Low complexity" evidence="8">
    <location>
        <begin position="8"/>
        <end position="22"/>
    </location>
</feature>
<feature type="compositionally biased region" description="Low complexity" evidence="8">
    <location>
        <begin position="213"/>
        <end position="222"/>
    </location>
</feature>
<dbReference type="GO" id="GO:0000786">
    <property type="term" value="C:nucleosome"/>
    <property type="evidence" value="ECO:0007669"/>
    <property type="project" value="InterPro"/>
</dbReference>
<dbReference type="PANTHER" id="PTHR11467">
    <property type="entry name" value="HISTONE H1"/>
    <property type="match status" value="1"/>
</dbReference>
<feature type="domain" description="H15" evidence="9">
    <location>
        <begin position="41"/>
        <end position="115"/>
    </location>
</feature>
<dbReference type="PANTHER" id="PTHR11467:SF20">
    <property type="entry name" value="H15 DOMAIN-CONTAINING PROTEIN-RELATED"/>
    <property type="match status" value="1"/>
</dbReference>
<feature type="compositionally biased region" description="Low complexity" evidence="8">
    <location>
        <begin position="191"/>
        <end position="202"/>
    </location>
</feature>
<dbReference type="GO" id="GO:0045910">
    <property type="term" value="P:negative regulation of DNA recombination"/>
    <property type="evidence" value="ECO:0007669"/>
    <property type="project" value="TreeGrafter"/>
</dbReference>
<comment type="similarity">
    <text evidence="7">Belongs to the histone H1/H5 family.</text>
</comment>
<evidence type="ECO:0000256" key="7">
    <source>
        <dbReference type="RuleBase" id="RU003894"/>
    </source>
</evidence>
<dbReference type="InterPro" id="IPR005819">
    <property type="entry name" value="H1/H5"/>
</dbReference>
<evidence type="ECO:0000256" key="8">
    <source>
        <dbReference type="SAM" id="MobiDB-lite"/>
    </source>
</evidence>
<evidence type="ECO:0000256" key="3">
    <source>
        <dbReference type="ARBA" id="ARBA00004286"/>
    </source>
</evidence>
<dbReference type="GO" id="GO:0003690">
    <property type="term" value="F:double-stranded DNA binding"/>
    <property type="evidence" value="ECO:0007669"/>
    <property type="project" value="TreeGrafter"/>
</dbReference>
<evidence type="ECO:0000256" key="2">
    <source>
        <dbReference type="ARBA" id="ARBA00004123"/>
    </source>
</evidence>
<feature type="region of interest" description="Disordered" evidence="8">
    <location>
        <begin position="104"/>
        <end position="228"/>
    </location>
</feature>
<feature type="compositionally biased region" description="Basic residues" evidence="8">
    <location>
        <begin position="203"/>
        <end position="212"/>
    </location>
</feature>
<dbReference type="SMART" id="SM00526">
    <property type="entry name" value="H15"/>
    <property type="match status" value="1"/>
</dbReference>
<dbReference type="PROSITE" id="PS51504">
    <property type="entry name" value="H15"/>
    <property type="match status" value="1"/>
</dbReference>
<sequence length="228" mass="23208">MAEETSVATSPAAAGTGTSPAAKKGKVAKSAGAKKPKVKPTHPKTSEMVNHAIKELKERGGSSLQAIKKFVAAHYKVDAEKLAPFIRKYLKSAVVSGALVQTKGKGASGSFKLASSVKGEKVAAKKKPSASKKTGEKKVKKAPGSPKKKPTAAAKKAVAAKKPSGEKKKKPAASPKKAAAAKKTASKQKSTKASAKSSGTKPKAPKPKKAGSPKKAAAPKKTAAAKKK</sequence>
<evidence type="ECO:0000256" key="1">
    <source>
        <dbReference type="ARBA" id="ARBA00002809"/>
    </source>
</evidence>
<dbReference type="Gene3D" id="1.10.10.10">
    <property type="entry name" value="Winged helix-like DNA-binding domain superfamily/Winged helix DNA-binding domain"/>
    <property type="match status" value="1"/>
</dbReference>
<evidence type="ECO:0000313" key="10">
    <source>
        <dbReference type="EMBL" id="JAV11096.1"/>
    </source>
</evidence>
<dbReference type="GO" id="GO:0031492">
    <property type="term" value="F:nucleosomal DNA binding"/>
    <property type="evidence" value="ECO:0007669"/>
    <property type="project" value="TreeGrafter"/>
</dbReference>
<dbReference type="CDD" id="cd00073">
    <property type="entry name" value="H15"/>
    <property type="match status" value="1"/>
</dbReference>
<evidence type="ECO:0000256" key="5">
    <source>
        <dbReference type="ARBA" id="ARBA00023125"/>
    </source>
</evidence>
<organism evidence="10">
    <name type="scientific">Nyssomyia neivai</name>
    <dbReference type="NCBI Taxonomy" id="330878"/>
    <lineage>
        <taxon>Eukaryota</taxon>
        <taxon>Metazoa</taxon>
        <taxon>Ecdysozoa</taxon>
        <taxon>Arthropoda</taxon>
        <taxon>Hexapoda</taxon>
        <taxon>Insecta</taxon>
        <taxon>Pterygota</taxon>
        <taxon>Neoptera</taxon>
        <taxon>Endopterygota</taxon>
        <taxon>Diptera</taxon>
        <taxon>Nematocera</taxon>
        <taxon>Psychodoidea</taxon>
        <taxon>Psychodidae</taxon>
        <taxon>Nyssomyia</taxon>
    </lineage>
</organism>
<keyword evidence="4 7" id="KW-0158">Chromosome</keyword>
<comment type="subcellular location">
    <subcellularLocation>
        <location evidence="3">Chromosome</location>
    </subcellularLocation>
    <subcellularLocation>
        <location evidence="2 7">Nucleus</location>
    </subcellularLocation>
</comment>
<dbReference type="InterPro" id="IPR036390">
    <property type="entry name" value="WH_DNA-bd_sf"/>
</dbReference>
<dbReference type="AlphaFoldDB" id="A0A1L8DXE9"/>
<dbReference type="SUPFAM" id="SSF46785">
    <property type="entry name" value="Winged helix' DNA-binding domain"/>
    <property type="match status" value="1"/>
</dbReference>
<feature type="region of interest" description="Disordered" evidence="8">
    <location>
        <begin position="1"/>
        <end position="47"/>
    </location>
</feature>
<keyword evidence="5 7" id="KW-0238">DNA-binding</keyword>
<dbReference type="FunFam" id="1.10.10.10:FF:000140">
    <property type="entry name" value="Histone H1.0"/>
    <property type="match status" value="1"/>
</dbReference>
<dbReference type="GO" id="GO:0005634">
    <property type="term" value="C:nucleus"/>
    <property type="evidence" value="ECO:0007669"/>
    <property type="project" value="UniProtKB-SubCell"/>
</dbReference>
<accession>A0A1L8DXE9</accession>
<evidence type="ECO:0000256" key="4">
    <source>
        <dbReference type="ARBA" id="ARBA00022454"/>
    </source>
</evidence>
<evidence type="ECO:0000259" key="9">
    <source>
        <dbReference type="PROSITE" id="PS51504"/>
    </source>
</evidence>
<dbReference type="GO" id="GO:0030261">
    <property type="term" value="P:chromosome condensation"/>
    <property type="evidence" value="ECO:0007669"/>
    <property type="project" value="TreeGrafter"/>
</dbReference>
<keyword evidence="6 7" id="KW-0539">Nucleus</keyword>
<dbReference type="InterPro" id="IPR036388">
    <property type="entry name" value="WH-like_DNA-bd_sf"/>
</dbReference>
<dbReference type="Pfam" id="PF00538">
    <property type="entry name" value="Linker_histone"/>
    <property type="match status" value="1"/>
</dbReference>
<reference evidence="10" key="1">
    <citation type="submission" date="2016-12" db="EMBL/GenBank/DDBJ databases">
        <title>An insight into the sialome and mialome of the sand fly, Nyssomyia neivai.</title>
        <authorList>
            <person name="Sebastian V."/>
            <person name="Goulart T.M."/>
            <person name="Oliveira W."/>
            <person name="Calvo E."/>
            <person name="Oliveira L.F."/>
            <person name="Pinto M.C."/>
            <person name="Rosselino A.M."/>
            <person name="Ribeiro J.M."/>
        </authorList>
    </citation>
    <scope>NUCLEOTIDE SEQUENCE</scope>
</reference>
<dbReference type="GO" id="GO:0006334">
    <property type="term" value="P:nucleosome assembly"/>
    <property type="evidence" value="ECO:0007669"/>
    <property type="project" value="InterPro"/>
</dbReference>
<feature type="compositionally biased region" description="Low complexity" evidence="8">
    <location>
        <begin position="172"/>
        <end position="183"/>
    </location>
</feature>
<feature type="compositionally biased region" description="Basic residues" evidence="8">
    <location>
        <begin position="138"/>
        <end position="150"/>
    </location>
</feature>
<evidence type="ECO:0000256" key="6">
    <source>
        <dbReference type="ARBA" id="ARBA00023242"/>
    </source>
</evidence>
<feature type="compositionally biased region" description="Low complexity" evidence="8">
    <location>
        <begin position="151"/>
        <end position="162"/>
    </location>
</feature>
<comment type="function">
    <text evidence="1">Histones H1 are necessary for the condensation of nucleosome chains into higher-order structures.</text>
</comment>